<evidence type="ECO:0000256" key="1">
    <source>
        <dbReference type="SAM" id="Phobius"/>
    </source>
</evidence>
<dbReference type="GO" id="GO:0004252">
    <property type="term" value="F:serine-type endopeptidase activity"/>
    <property type="evidence" value="ECO:0007669"/>
    <property type="project" value="InterPro"/>
</dbReference>
<evidence type="ECO:0000313" key="2">
    <source>
        <dbReference type="EMBL" id="GAI82642.1"/>
    </source>
</evidence>
<gene>
    <name evidence="2" type="ORF">S12H4_14534</name>
</gene>
<keyword evidence="1" id="KW-0812">Transmembrane</keyword>
<name>X1RPH6_9ZZZZ</name>
<sequence>MDKKEFKQALKKIWYFIWESDSAWSWVVNILLAFIIIKFIVYPGLGFAFQTTHPIVAVVSGSMEHDGSFDQWWGSQDEWYLSKGITKEQFKEFSFKNGFNRGDIMVLRGKKPDDMKIGDVIVYHGRLPDPIIHRVVDVSIEDNAYYFQTKGDHNTNPDQQLVNQNYIVGYAKYQKASKAVLRIPYLGYIKIIFVELIGMPYCKITNNFFPCRG</sequence>
<dbReference type="AlphaFoldDB" id="X1RPH6"/>
<feature type="transmembrane region" description="Helical" evidence="1">
    <location>
        <begin position="23"/>
        <end position="41"/>
    </location>
</feature>
<keyword evidence="1" id="KW-0472">Membrane</keyword>
<comment type="caution">
    <text evidence="2">The sequence shown here is derived from an EMBL/GenBank/DDBJ whole genome shotgun (WGS) entry which is preliminary data.</text>
</comment>
<keyword evidence="1" id="KW-1133">Transmembrane helix</keyword>
<dbReference type="InterPro" id="IPR019533">
    <property type="entry name" value="Peptidase_S26"/>
</dbReference>
<dbReference type="PANTHER" id="PTHR10806:SF6">
    <property type="entry name" value="SIGNAL PEPTIDASE COMPLEX CATALYTIC SUBUNIT SEC11"/>
    <property type="match status" value="1"/>
</dbReference>
<dbReference type="EMBL" id="BARW01006929">
    <property type="protein sequence ID" value="GAI82642.1"/>
    <property type="molecule type" value="Genomic_DNA"/>
</dbReference>
<dbReference type="InterPro" id="IPR001733">
    <property type="entry name" value="Peptidase_S26B"/>
</dbReference>
<protein>
    <recommendedName>
        <fullName evidence="3">Peptidase S26 domain-containing protein</fullName>
    </recommendedName>
</protein>
<organism evidence="2">
    <name type="scientific">marine sediment metagenome</name>
    <dbReference type="NCBI Taxonomy" id="412755"/>
    <lineage>
        <taxon>unclassified sequences</taxon>
        <taxon>metagenomes</taxon>
        <taxon>ecological metagenomes</taxon>
    </lineage>
</organism>
<dbReference type="GO" id="GO:0006465">
    <property type="term" value="P:signal peptide processing"/>
    <property type="evidence" value="ECO:0007669"/>
    <property type="project" value="InterPro"/>
</dbReference>
<dbReference type="NCBIfam" id="TIGR02228">
    <property type="entry name" value="sigpep_I_arch"/>
    <property type="match status" value="1"/>
</dbReference>
<dbReference type="GO" id="GO:0016020">
    <property type="term" value="C:membrane"/>
    <property type="evidence" value="ECO:0007669"/>
    <property type="project" value="InterPro"/>
</dbReference>
<proteinExistence type="predicted"/>
<dbReference type="CDD" id="cd06530">
    <property type="entry name" value="S26_SPase_I"/>
    <property type="match status" value="1"/>
</dbReference>
<reference evidence="2" key="1">
    <citation type="journal article" date="2014" name="Front. Microbiol.">
        <title>High frequency of phylogenetically diverse reductive dehalogenase-homologous genes in deep subseafloor sedimentary metagenomes.</title>
        <authorList>
            <person name="Kawai M."/>
            <person name="Futagami T."/>
            <person name="Toyoda A."/>
            <person name="Takaki Y."/>
            <person name="Nishi S."/>
            <person name="Hori S."/>
            <person name="Arai W."/>
            <person name="Tsubouchi T."/>
            <person name="Morono Y."/>
            <person name="Uchiyama I."/>
            <person name="Ito T."/>
            <person name="Fujiyama A."/>
            <person name="Inagaki F."/>
            <person name="Takami H."/>
        </authorList>
    </citation>
    <scope>NUCLEOTIDE SEQUENCE</scope>
    <source>
        <strain evidence="2">Expedition CK06-06</strain>
    </source>
</reference>
<evidence type="ECO:0008006" key="3">
    <source>
        <dbReference type="Google" id="ProtNLM"/>
    </source>
</evidence>
<accession>X1RPH6</accession>
<dbReference type="PANTHER" id="PTHR10806">
    <property type="entry name" value="SIGNAL PEPTIDASE COMPLEX CATALYTIC SUBUNIT SEC11"/>
    <property type="match status" value="1"/>
</dbReference>